<dbReference type="CDD" id="cd00371">
    <property type="entry name" value="HMA"/>
    <property type="match status" value="1"/>
</dbReference>
<feature type="transmembrane region" description="Helical" evidence="7">
    <location>
        <begin position="498"/>
        <end position="522"/>
    </location>
</feature>
<organism evidence="10 11">
    <name type="scientific">Cerrena zonata</name>
    <dbReference type="NCBI Taxonomy" id="2478898"/>
    <lineage>
        <taxon>Eukaryota</taxon>
        <taxon>Fungi</taxon>
        <taxon>Dikarya</taxon>
        <taxon>Basidiomycota</taxon>
        <taxon>Agaricomycotina</taxon>
        <taxon>Agaricomycetes</taxon>
        <taxon>Polyporales</taxon>
        <taxon>Cerrenaceae</taxon>
        <taxon>Cerrena</taxon>
    </lineage>
</organism>
<keyword evidence="5 7" id="KW-1133">Transmembrane helix</keyword>
<dbReference type="GO" id="GO:0005524">
    <property type="term" value="F:ATP binding"/>
    <property type="evidence" value="ECO:0007669"/>
    <property type="project" value="UniProtKB-UniRule"/>
</dbReference>
<dbReference type="Proteomes" id="UP001385951">
    <property type="component" value="Unassembled WGS sequence"/>
</dbReference>
<dbReference type="SFLD" id="SFLDG00002">
    <property type="entry name" value="C1.7:_P-type_atpase_like"/>
    <property type="match status" value="1"/>
</dbReference>
<dbReference type="NCBIfam" id="TIGR01511">
    <property type="entry name" value="ATPase-IB1_Cu"/>
    <property type="match status" value="1"/>
</dbReference>
<dbReference type="Pfam" id="PF00403">
    <property type="entry name" value="HMA"/>
    <property type="match status" value="1"/>
</dbReference>
<dbReference type="GO" id="GO:0046872">
    <property type="term" value="F:metal ion binding"/>
    <property type="evidence" value="ECO:0007669"/>
    <property type="project" value="UniProtKB-KW"/>
</dbReference>
<dbReference type="PRINTS" id="PR00943">
    <property type="entry name" value="CUATPASE"/>
</dbReference>
<dbReference type="AlphaFoldDB" id="A0AAW0G9A1"/>
<feature type="transmembrane region" description="Helical" evidence="7">
    <location>
        <begin position="760"/>
        <end position="786"/>
    </location>
</feature>
<evidence type="ECO:0000256" key="2">
    <source>
        <dbReference type="ARBA" id="ARBA00022692"/>
    </source>
</evidence>
<sequence>MSDTSHSNAEAIVSTTELQTKPTQSPKCCGDTICGCDDSCLEKLARAICADDDDHIHHPDAEKTIDTCKCDDAASIASNVDGIPPTTVNTPTTDEDLHSCGLRKRKNTKASIDLPDVACGEHKSIALSRHRETLTLFGCICRAMLARGLESCCVNQTANKRARNPSSSRASLLRKDSRRSSYESHHSHHSHHSKSVRSHASLRIQSRNTSTPSVNSSCADSCCGGGVSIQSVRREDAASHHSNSRRSVDSCCGDSCCGGGEGTDSEEAKSCCGEGSCCEKRAPSVCQDSCCGDNEGNVDIEKQTTGASSLPDPSSLNHATLAVKGMTCTGCENKLIRALQAIPTIHHIKTSLVLARAEFDYSGAEEDLKTLIGVIEKRTGFSAEEVVPASSHVLDLSIDMALLEKLCLAPLPGGVKEVVRVNKTTVRILHEPEVIGARDIISAYADFSPKLAPIPKNPALVAGVKHLRSLALRTIISAILTIPVLIMTWAPLPAHPKAYAIASLALATIVQTIIAGPFYLSAFKSLFFSGIIETDLLIVLSTTTAYIYSVVAFAFEMLDKPLETGEFFETSTLLVTLIMVGQLVSAFARHRAIEAISLRSLQHNTAILVHKEGAEEEIDGRLLQYGDTFKVHSDSAIITDGVVTQGQSEVDESMMTGEALPVLKQRGSTIIAGTSNGPGILFVKVTRLPGDNTITDIADMVDDARFSRAKVQEIVDIVCGWFVPVVLVLTIITFVVWVVIGLKVRSQTGGAAAVTALTYAIAVLAVSCPCAIGLAVPMVILIASGVAAKHGLIFKSATTIETARKINHVVFDKTGTLTKGQLSVVESVILDEGISGVPSAILSLVSTSKHPVARAVAERLQNDGVQPSNDVDKVEVVVGKGITGSWKEETISGGNARWLGMENDQIVGSILKKGLTTFCVTFNGQLLAAFALTDTLRSETLPIISSLRARGIDVSILSGDHVASVNHVAEQLGIPQENVRAGCLPADKQDYIRELSNQGKKVLFCGDGTNDAIALAQADIGVHMHEEAGAGVAASSAADVVLIRPSLTGILTLLELSDAVYKRIVLNFAWSAVYNLVAILFAAGAFVGARIAPAYAGLGEVVSVVPVVLVAIQLKWFKGKGGA</sequence>
<dbReference type="Gene3D" id="3.40.1110.10">
    <property type="entry name" value="Calcium-transporting ATPase, cytoplasmic domain N"/>
    <property type="match status" value="1"/>
</dbReference>
<dbReference type="SUPFAM" id="SSF56784">
    <property type="entry name" value="HAD-like"/>
    <property type="match status" value="1"/>
</dbReference>
<evidence type="ECO:0000313" key="11">
    <source>
        <dbReference type="Proteomes" id="UP001385951"/>
    </source>
</evidence>
<evidence type="ECO:0000313" key="10">
    <source>
        <dbReference type="EMBL" id="KAK7687725.1"/>
    </source>
</evidence>
<dbReference type="GO" id="GO:0019829">
    <property type="term" value="F:ATPase-coupled monoatomic cation transmembrane transporter activity"/>
    <property type="evidence" value="ECO:0007669"/>
    <property type="project" value="InterPro"/>
</dbReference>
<accession>A0AAW0G9A1</accession>
<feature type="transmembrane region" description="Helical" evidence="7">
    <location>
        <begin position="470"/>
        <end position="492"/>
    </location>
</feature>
<reference evidence="10 11" key="1">
    <citation type="submission" date="2022-09" db="EMBL/GenBank/DDBJ databases">
        <authorList>
            <person name="Palmer J.M."/>
        </authorList>
    </citation>
    <scope>NUCLEOTIDE SEQUENCE [LARGE SCALE GENOMIC DNA]</scope>
    <source>
        <strain evidence="10 11">DSM 7382</strain>
    </source>
</reference>
<feature type="transmembrane region" description="Helical" evidence="7">
    <location>
        <begin position="1064"/>
        <end position="1088"/>
    </location>
</feature>
<dbReference type="Pfam" id="PF24534">
    <property type="entry name" value="HMA_PCA1"/>
    <property type="match status" value="1"/>
</dbReference>
<protein>
    <recommendedName>
        <fullName evidence="9">HMA domain-containing protein</fullName>
    </recommendedName>
</protein>
<dbReference type="SFLD" id="SFLDF00027">
    <property type="entry name" value="p-type_atpase"/>
    <property type="match status" value="1"/>
</dbReference>
<feature type="transmembrane region" description="Helical" evidence="7">
    <location>
        <begin position="534"/>
        <end position="555"/>
    </location>
</feature>
<evidence type="ECO:0000256" key="1">
    <source>
        <dbReference type="ARBA" id="ARBA00004370"/>
    </source>
</evidence>
<comment type="similarity">
    <text evidence="7">Belongs to the cation transport ATPase (P-type) (TC 3.A.3) family. Type IB subfamily.</text>
</comment>
<proteinExistence type="inferred from homology"/>
<dbReference type="SUPFAM" id="SSF81653">
    <property type="entry name" value="Calcium ATPase, transduction domain A"/>
    <property type="match status" value="1"/>
</dbReference>
<dbReference type="InterPro" id="IPR059000">
    <property type="entry name" value="ATPase_P-type_domA"/>
</dbReference>
<dbReference type="PROSITE" id="PS00154">
    <property type="entry name" value="ATPASE_E1_E2"/>
    <property type="match status" value="1"/>
</dbReference>
<feature type="region of interest" description="Disordered" evidence="8">
    <location>
        <begin position="1"/>
        <end position="24"/>
    </location>
</feature>
<dbReference type="InterPro" id="IPR044492">
    <property type="entry name" value="P_typ_ATPase_HD_dom"/>
</dbReference>
<dbReference type="GO" id="GO:0016887">
    <property type="term" value="F:ATP hydrolysis activity"/>
    <property type="evidence" value="ECO:0007669"/>
    <property type="project" value="InterPro"/>
</dbReference>
<dbReference type="NCBIfam" id="TIGR01525">
    <property type="entry name" value="ATPase-IB_hvy"/>
    <property type="match status" value="1"/>
</dbReference>
<comment type="caution">
    <text evidence="10">The sequence shown here is derived from an EMBL/GenBank/DDBJ whole genome shotgun (WGS) entry which is preliminary data.</text>
</comment>
<feature type="region of interest" description="Disordered" evidence="8">
    <location>
        <begin position="163"/>
        <end position="220"/>
    </location>
</feature>
<dbReference type="Gene3D" id="3.40.50.1000">
    <property type="entry name" value="HAD superfamily/HAD-like"/>
    <property type="match status" value="1"/>
</dbReference>
<dbReference type="InterPro" id="IPR027256">
    <property type="entry name" value="P-typ_ATPase_IB"/>
</dbReference>
<dbReference type="GO" id="GO:0016020">
    <property type="term" value="C:membrane"/>
    <property type="evidence" value="ECO:0007669"/>
    <property type="project" value="UniProtKB-SubCell"/>
</dbReference>
<feature type="transmembrane region" description="Helical" evidence="7">
    <location>
        <begin position="1094"/>
        <end position="1114"/>
    </location>
</feature>
<dbReference type="SUPFAM" id="SSF55008">
    <property type="entry name" value="HMA, heavy metal-associated domain"/>
    <property type="match status" value="1"/>
</dbReference>
<keyword evidence="7" id="KW-0547">Nucleotide-binding</keyword>
<feature type="compositionally biased region" description="Polar residues" evidence="8">
    <location>
        <begin position="203"/>
        <end position="219"/>
    </location>
</feature>
<dbReference type="PRINTS" id="PR00119">
    <property type="entry name" value="CATATPASE"/>
</dbReference>
<feature type="transmembrane region" description="Helical" evidence="7">
    <location>
        <begin position="567"/>
        <end position="588"/>
    </location>
</feature>
<evidence type="ECO:0000256" key="5">
    <source>
        <dbReference type="ARBA" id="ARBA00022989"/>
    </source>
</evidence>
<keyword evidence="6 7" id="KW-0472">Membrane</keyword>
<dbReference type="InterPro" id="IPR006121">
    <property type="entry name" value="HMA_dom"/>
</dbReference>
<dbReference type="Gene3D" id="2.70.150.10">
    <property type="entry name" value="Calcium-transporting ATPase, cytoplasmic transduction domain A"/>
    <property type="match status" value="1"/>
</dbReference>
<dbReference type="InterPro" id="IPR036163">
    <property type="entry name" value="HMA_dom_sf"/>
</dbReference>
<feature type="domain" description="HMA" evidence="9">
    <location>
        <begin position="317"/>
        <end position="383"/>
    </location>
</feature>
<keyword evidence="2 7" id="KW-0812">Transmembrane</keyword>
<dbReference type="FunFam" id="2.70.150.10:FF:000002">
    <property type="entry name" value="Copper-transporting ATPase 1, putative"/>
    <property type="match status" value="1"/>
</dbReference>
<dbReference type="InterPro" id="IPR023298">
    <property type="entry name" value="ATPase_P-typ_TM_dom_sf"/>
</dbReference>
<dbReference type="InterPro" id="IPR023299">
    <property type="entry name" value="ATPase_P-typ_cyto_dom_N"/>
</dbReference>
<evidence type="ECO:0000256" key="6">
    <source>
        <dbReference type="ARBA" id="ARBA00023136"/>
    </source>
</evidence>
<dbReference type="InterPro" id="IPR008250">
    <property type="entry name" value="ATPase_P-typ_transduc_dom_A_sf"/>
</dbReference>
<evidence type="ECO:0000256" key="3">
    <source>
        <dbReference type="ARBA" id="ARBA00022723"/>
    </source>
</evidence>
<feature type="compositionally biased region" description="Basic residues" evidence="8">
    <location>
        <begin position="186"/>
        <end position="197"/>
    </location>
</feature>
<dbReference type="EMBL" id="JASBNA010000012">
    <property type="protein sequence ID" value="KAK7687725.1"/>
    <property type="molecule type" value="Genomic_DNA"/>
</dbReference>
<dbReference type="InterPro" id="IPR056236">
    <property type="entry name" value="HMA_PCA1"/>
</dbReference>
<dbReference type="SUPFAM" id="SSF81665">
    <property type="entry name" value="Calcium ATPase, transmembrane domain M"/>
    <property type="match status" value="1"/>
</dbReference>
<dbReference type="InterPro" id="IPR001757">
    <property type="entry name" value="P_typ_ATPase"/>
</dbReference>
<dbReference type="PANTHER" id="PTHR46594:SF4">
    <property type="entry name" value="P-TYPE CATION-TRANSPORTING ATPASE"/>
    <property type="match status" value="1"/>
</dbReference>
<keyword evidence="11" id="KW-1185">Reference proteome</keyword>
<dbReference type="Gene3D" id="3.30.70.100">
    <property type="match status" value="1"/>
</dbReference>
<feature type="transmembrane region" description="Helical" evidence="7">
    <location>
        <begin position="714"/>
        <end position="740"/>
    </location>
</feature>
<dbReference type="InterPro" id="IPR023214">
    <property type="entry name" value="HAD_sf"/>
</dbReference>
<feature type="compositionally biased region" description="Basic and acidic residues" evidence="8">
    <location>
        <begin position="173"/>
        <end position="185"/>
    </location>
</feature>
<dbReference type="Pfam" id="PF00702">
    <property type="entry name" value="Hydrolase"/>
    <property type="match status" value="1"/>
</dbReference>
<keyword evidence="3 7" id="KW-0479">Metal-binding</keyword>
<dbReference type="PROSITE" id="PS50846">
    <property type="entry name" value="HMA_2"/>
    <property type="match status" value="1"/>
</dbReference>
<keyword evidence="4" id="KW-1278">Translocase</keyword>
<keyword evidence="7" id="KW-0067">ATP-binding</keyword>
<dbReference type="NCBIfam" id="TIGR01494">
    <property type="entry name" value="ATPase_P-type"/>
    <property type="match status" value="1"/>
</dbReference>
<dbReference type="SFLD" id="SFLDS00003">
    <property type="entry name" value="Haloacid_Dehalogenase"/>
    <property type="match status" value="1"/>
</dbReference>
<evidence type="ECO:0000259" key="9">
    <source>
        <dbReference type="PROSITE" id="PS50846"/>
    </source>
</evidence>
<dbReference type="InterPro" id="IPR036412">
    <property type="entry name" value="HAD-like_sf"/>
</dbReference>
<gene>
    <name evidence="10" type="ORF">QCA50_008941</name>
</gene>
<dbReference type="InterPro" id="IPR018303">
    <property type="entry name" value="ATPase_P-typ_P_site"/>
</dbReference>
<evidence type="ECO:0000256" key="7">
    <source>
        <dbReference type="RuleBase" id="RU362081"/>
    </source>
</evidence>
<comment type="subcellular location">
    <subcellularLocation>
        <location evidence="1 7">Membrane</location>
    </subcellularLocation>
</comment>
<evidence type="ECO:0000256" key="8">
    <source>
        <dbReference type="SAM" id="MobiDB-lite"/>
    </source>
</evidence>
<dbReference type="PANTHER" id="PTHR46594">
    <property type="entry name" value="P-TYPE CATION-TRANSPORTING ATPASE"/>
    <property type="match status" value="1"/>
</dbReference>
<name>A0AAW0G9A1_9APHY</name>
<evidence type="ECO:0000256" key="4">
    <source>
        <dbReference type="ARBA" id="ARBA00022967"/>
    </source>
</evidence>
<dbReference type="Pfam" id="PF00122">
    <property type="entry name" value="E1-E2_ATPase"/>
    <property type="match status" value="1"/>
</dbReference>